<proteinExistence type="predicted"/>
<protein>
    <submittedName>
        <fullName evidence="1">Uncharacterized protein</fullName>
    </submittedName>
</protein>
<reference evidence="1" key="2">
    <citation type="journal article" date="2015" name="Fish Shellfish Immunol.">
        <title>Early steps in the European eel (Anguilla anguilla)-Vibrio vulnificus interaction in the gills: Role of the RtxA13 toxin.</title>
        <authorList>
            <person name="Callol A."/>
            <person name="Pajuelo D."/>
            <person name="Ebbesson L."/>
            <person name="Teles M."/>
            <person name="MacKenzie S."/>
            <person name="Amaro C."/>
        </authorList>
    </citation>
    <scope>NUCLEOTIDE SEQUENCE</scope>
</reference>
<sequence length="45" mass="5460">MPHSVLRNYKCQIAWYEDVKKFRNNAVNVRHLHLETEGLNQYSTR</sequence>
<dbReference type="AlphaFoldDB" id="A0A0E9TIA7"/>
<organism evidence="1">
    <name type="scientific">Anguilla anguilla</name>
    <name type="common">European freshwater eel</name>
    <name type="synonym">Muraena anguilla</name>
    <dbReference type="NCBI Taxonomy" id="7936"/>
    <lineage>
        <taxon>Eukaryota</taxon>
        <taxon>Metazoa</taxon>
        <taxon>Chordata</taxon>
        <taxon>Craniata</taxon>
        <taxon>Vertebrata</taxon>
        <taxon>Euteleostomi</taxon>
        <taxon>Actinopterygii</taxon>
        <taxon>Neopterygii</taxon>
        <taxon>Teleostei</taxon>
        <taxon>Anguilliformes</taxon>
        <taxon>Anguillidae</taxon>
        <taxon>Anguilla</taxon>
    </lineage>
</organism>
<name>A0A0E9TIA7_ANGAN</name>
<reference evidence="1" key="1">
    <citation type="submission" date="2014-11" db="EMBL/GenBank/DDBJ databases">
        <authorList>
            <person name="Amaro Gonzalez C."/>
        </authorList>
    </citation>
    <scope>NUCLEOTIDE SEQUENCE</scope>
</reference>
<accession>A0A0E9TIA7</accession>
<evidence type="ECO:0000313" key="1">
    <source>
        <dbReference type="EMBL" id="JAH52448.1"/>
    </source>
</evidence>
<dbReference type="EMBL" id="GBXM01056129">
    <property type="protein sequence ID" value="JAH52448.1"/>
    <property type="molecule type" value="Transcribed_RNA"/>
</dbReference>